<evidence type="ECO:0000313" key="2">
    <source>
        <dbReference type="Proteomes" id="UP001155546"/>
    </source>
</evidence>
<evidence type="ECO:0000313" key="1">
    <source>
        <dbReference type="EMBL" id="MCT7942031.1"/>
    </source>
</evidence>
<proteinExistence type="predicted"/>
<dbReference type="AlphaFoldDB" id="A0A9X3AP46"/>
<dbReference type="RefSeq" id="WP_261298415.1">
    <property type="nucleotide sequence ID" value="NZ_JAMTCD010000010.1"/>
</dbReference>
<comment type="caution">
    <text evidence="1">The sequence shown here is derived from an EMBL/GenBank/DDBJ whole genome shotgun (WGS) entry which is preliminary data.</text>
</comment>
<organism evidence="1 2">
    <name type="scientific">Shewanella holmiensis</name>
    <dbReference type="NCBI Taxonomy" id="2952222"/>
    <lineage>
        <taxon>Bacteria</taxon>
        <taxon>Pseudomonadati</taxon>
        <taxon>Pseudomonadota</taxon>
        <taxon>Gammaproteobacteria</taxon>
        <taxon>Alteromonadales</taxon>
        <taxon>Shewanellaceae</taxon>
        <taxon>Shewanella</taxon>
    </lineage>
</organism>
<accession>A0A9X3AP46</accession>
<sequence length="86" mass="9979">MDVASYQFQEQRKHCLSNIEHWDNASAEQKITLYKLHNYGYRLLFIRNTPEGPLAVISQDNEIAVIDTDGTLNLQHQIKLRHCPAD</sequence>
<gene>
    <name evidence="1" type="ORF">NE535_09540</name>
</gene>
<dbReference type="Proteomes" id="UP001155546">
    <property type="component" value="Unassembled WGS sequence"/>
</dbReference>
<keyword evidence="2" id="KW-1185">Reference proteome</keyword>
<protein>
    <submittedName>
        <fullName evidence="1">Uncharacterized protein</fullName>
    </submittedName>
</protein>
<name>A0A9X3AP46_9GAMM</name>
<dbReference type="EMBL" id="JAMTCD010000010">
    <property type="protein sequence ID" value="MCT7942031.1"/>
    <property type="molecule type" value="Genomic_DNA"/>
</dbReference>
<reference evidence="1" key="1">
    <citation type="journal article" date="2023" name="Int. J. Syst. Evol. Microbiol.">
        <title>&lt;i&gt;Shewanella septentrionalis&lt;/i&gt; sp. nov. and &lt;i&gt;Shewanella holmiensis&lt;/i&gt; sp. nov., isolated from Baltic Sea water and sediments.</title>
        <authorList>
            <person name="Martin-Rodriguez A.J."/>
            <person name="Thorell K."/>
            <person name="Joffre E."/>
            <person name="Jensie-Markopoulos S."/>
            <person name="Moore E.R.B."/>
            <person name="Sjoling A."/>
        </authorList>
    </citation>
    <scope>NUCLEOTIDE SEQUENCE</scope>
    <source>
        <strain evidence="1">SP1S2-7</strain>
    </source>
</reference>